<dbReference type="InterPro" id="IPR009057">
    <property type="entry name" value="Homeodomain-like_sf"/>
</dbReference>
<dbReference type="Proteomes" id="UP001597417">
    <property type="component" value="Unassembled WGS sequence"/>
</dbReference>
<evidence type="ECO:0000313" key="4">
    <source>
        <dbReference type="EMBL" id="MFD2417001.1"/>
    </source>
</evidence>
<dbReference type="PANTHER" id="PTHR30055">
    <property type="entry name" value="HTH-TYPE TRANSCRIPTIONAL REGULATOR RUTR"/>
    <property type="match status" value="1"/>
</dbReference>
<evidence type="ECO:0000313" key="5">
    <source>
        <dbReference type="Proteomes" id="UP001597417"/>
    </source>
</evidence>
<name>A0ABW5FQ74_9PSEU</name>
<dbReference type="PANTHER" id="PTHR30055:SF220">
    <property type="entry name" value="TETR-FAMILY REGULATORY PROTEIN"/>
    <property type="match status" value="1"/>
</dbReference>
<feature type="domain" description="HTH tetR-type" evidence="3">
    <location>
        <begin position="6"/>
        <end position="66"/>
    </location>
</feature>
<evidence type="ECO:0000256" key="2">
    <source>
        <dbReference type="PROSITE-ProRule" id="PRU00335"/>
    </source>
</evidence>
<dbReference type="PRINTS" id="PR00455">
    <property type="entry name" value="HTHTETR"/>
</dbReference>
<comment type="caution">
    <text evidence="4">The sequence shown here is derived from an EMBL/GenBank/DDBJ whole genome shotgun (WGS) entry which is preliminary data.</text>
</comment>
<protein>
    <submittedName>
        <fullName evidence="4">TetR/AcrR family transcriptional regulator</fullName>
    </submittedName>
</protein>
<feature type="DNA-binding region" description="H-T-H motif" evidence="2">
    <location>
        <begin position="29"/>
        <end position="48"/>
    </location>
</feature>
<dbReference type="InterPro" id="IPR036271">
    <property type="entry name" value="Tet_transcr_reg_TetR-rel_C_sf"/>
</dbReference>
<accession>A0ABW5FQ74</accession>
<dbReference type="PROSITE" id="PS50977">
    <property type="entry name" value="HTH_TETR_2"/>
    <property type="match status" value="1"/>
</dbReference>
<dbReference type="Gene3D" id="1.10.357.10">
    <property type="entry name" value="Tetracycline Repressor, domain 2"/>
    <property type="match status" value="1"/>
</dbReference>
<proteinExistence type="predicted"/>
<organism evidence="4 5">
    <name type="scientific">Amycolatopsis pigmentata</name>
    <dbReference type="NCBI Taxonomy" id="450801"/>
    <lineage>
        <taxon>Bacteria</taxon>
        <taxon>Bacillati</taxon>
        <taxon>Actinomycetota</taxon>
        <taxon>Actinomycetes</taxon>
        <taxon>Pseudonocardiales</taxon>
        <taxon>Pseudonocardiaceae</taxon>
        <taxon>Amycolatopsis</taxon>
    </lineage>
</organism>
<evidence type="ECO:0000259" key="3">
    <source>
        <dbReference type="PROSITE" id="PS50977"/>
    </source>
</evidence>
<dbReference type="SUPFAM" id="SSF48498">
    <property type="entry name" value="Tetracyclin repressor-like, C-terminal domain"/>
    <property type="match status" value="1"/>
</dbReference>
<gene>
    <name evidence="4" type="ORF">ACFSXZ_11775</name>
</gene>
<dbReference type="InterPro" id="IPR001647">
    <property type="entry name" value="HTH_TetR"/>
</dbReference>
<dbReference type="EMBL" id="JBHUKR010000006">
    <property type="protein sequence ID" value="MFD2417001.1"/>
    <property type="molecule type" value="Genomic_DNA"/>
</dbReference>
<dbReference type="Pfam" id="PF00440">
    <property type="entry name" value="TetR_N"/>
    <property type="match status" value="1"/>
</dbReference>
<dbReference type="RefSeq" id="WP_378264298.1">
    <property type="nucleotide sequence ID" value="NZ_JBHUKR010000006.1"/>
</dbReference>
<keyword evidence="5" id="KW-1185">Reference proteome</keyword>
<sequence>MDDAKSRTRRQIIEVAAEILEREGARAVSTRSVASAAGIRAASLYQYFGDKDGLLAALAIHGFDLYLAEKQTLTRTDDPVEDMRHGWDSHVDFGLRRPAFYLLMYGTNHPGSRPVAADKANALLRGFLDRTAAAGRLRVPAALAAQLSLAAVTGVTLTLIGTPAGARDPELSPRMREALLGALIADPDPVTSPGLASRALALDAALTTTGESSLPLRPAETALLRDWLDRLAR</sequence>
<dbReference type="SUPFAM" id="SSF46689">
    <property type="entry name" value="Homeodomain-like"/>
    <property type="match status" value="1"/>
</dbReference>
<evidence type="ECO:0000256" key="1">
    <source>
        <dbReference type="ARBA" id="ARBA00023125"/>
    </source>
</evidence>
<reference evidence="5" key="1">
    <citation type="journal article" date="2019" name="Int. J. Syst. Evol. Microbiol.">
        <title>The Global Catalogue of Microorganisms (GCM) 10K type strain sequencing project: providing services to taxonomists for standard genome sequencing and annotation.</title>
        <authorList>
            <consortium name="The Broad Institute Genomics Platform"/>
            <consortium name="The Broad Institute Genome Sequencing Center for Infectious Disease"/>
            <person name="Wu L."/>
            <person name="Ma J."/>
        </authorList>
    </citation>
    <scope>NUCLEOTIDE SEQUENCE [LARGE SCALE GENOMIC DNA]</scope>
    <source>
        <strain evidence="5">CGMCC 4.7645</strain>
    </source>
</reference>
<dbReference type="InterPro" id="IPR050109">
    <property type="entry name" value="HTH-type_TetR-like_transc_reg"/>
</dbReference>
<keyword evidence="1 2" id="KW-0238">DNA-binding</keyword>